<keyword evidence="3" id="KW-1185">Reference proteome</keyword>
<sequence length="68" mass="7650">MIACARLISHFRGLTWSDVRGMELQDFNALVAQMAEDIEEERKELKRAQRGGRSGGSAQGERRTPVMT</sequence>
<name>A0A411B0Z0_9CAUD</name>
<feature type="region of interest" description="Disordered" evidence="1">
    <location>
        <begin position="41"/>
        <end position="68"/>
    </location>
</feature>
<dbReference type="Proteomes" id="UP000290796">
    <property type="component" value="Segment"/>
</dbReference>
<organism evidence="2 3">
    <name type="scientific">Streptomyces phage Euratis</name>
    <dbReference type="NCBI Taxonomy" id="2510569"/>
    <lineage>
        <taxon>Viruses</taxon>
        <taxon>Duplodnaviria</taxon>
        <taxon>Heunggongvirae</taxon>
        <taxon>Uroviricota</taxon>
        <taxon>Caudoviricetes</taxon>
        <taxon>Colingsworthviridae</taxon>
        <taxon>Vashvirus</taxon>
        <taxon>Vashvirus euratis</taxon>
    </lineage>
</organism>
<proteinExistence type="predicted"/>
<gene>
    <name evidence="2" type="primary">11</name>
    <name evidence="2" type="ORF">SEA_EURATIS_11</name>
</gene>
<evidence type="ECO:0000313" key="3">
    <source>
        <dbReference type="Proteomes" id="UP000290796"/>
    </source>
</evidence>
<dbReference type="EMBL" id="MK450426">
    <property type="protein sequence ID" value="QAX94006.1"/>
    <property type="molecule type" value="Genomic_DNA"/>
</dbReference>
<protein>
    <submittedName>
        <fullName evidence="2">Tail assembly chaperone</fullName>
    </submittedName>
</protein>
<accession>A0A411B0Z0</accession>
<evidence type="ECO:0000256" key="1">
    <source>
        <dbReference type="SAM" id="MobiDB-lite"/>
    </source>
</evidence>
<evidence type="ECO:0000313" key="2">
    <source>
        <dbReference type="EMBL" id="QAX94006.1"/>
    </source>
</evidence>
<reference evidence="2 3" key="1">
    <citation type="submission" date="2019-01" db="EMBL/GenBank/DDBJ databases">
        <authorList>
            <person name="Russe A."/>
            <person name="Sprabary S.L."/>
            <person name="Nayek S."/>
            <person name="Klug H.M."/>
            <person name="Layton S.R."/>
            <person name="Kim T."/>
            <person name="Hughes L.E."/>
            <person name="Garlena R.A."/>
            <person name="Russell D.A."/>
            <person name="Pope W.H."/>
            <person name="Jacobs-Sera D."/>
            <person name="Hatfull G.F."/>
        </authorList>
    </citation>
    <scope>NUCLEOTIDE SEQUENCE [LARGE SCALE GENOMIC DNA]</scope>
</reference>